<evidence type="ECO:0000256" key="11">
    <source>
        <dbReference type="ARBA" id="ARBA00023136"/>
    </source>
</evidence>
<organism evidence="15 16">
    <name type="scientific">Brachymonas denitrificans DSM 15123</name>
    <dbReference type="NCBI Taxonomy" id="1121117"/>
    <lineage>
        <taxon>Bacteria</taxon>
        <taxon>Pseudomonadati</taxon>
        <taxon>Pseudomonadota</taxon>
        <taxon>Betaproteobacteria</taxon>
        <taxon>Burkholderiales</taxon>
        <taxon>Comamonadaceae</taxon>
        <taxon>Brachymonas</taxon>
    </lineage>
</organism>
<evidence type="ECO:0000256" key="8">
    <source>
        <dbReference type="ARBA" id="ARBA00022982"/>
    </source>
</evidence>
<dbReference type="GO" id="GO:0009055">
    <property type="term" value="F:electron transfer activity"/>
    <property type="evidence" value="ECO:0007669"/>
    <property type="project" value="InterPro"/>
</dbReference>
<feature type="transmembrane region" description="Helical" evidence="13">
    <location>
        <begin position="149"/>
        <end position="172"/>
    </location>
</feature>
<keyword evidence="16" id="KW-1185">Reference proteome</keyword>
<gene>
    <name evidence="15" type="ORF">SAMN02745977_01963</name>
</gene>
<keyword evidence="6 13" id="KW-0812">Transmembrane</keyword>
<keyword evidence="3" id="KW-0813">Transport</keyword>
<dbReference type="PANTHER" id="PTHR30529:SF3">
    <property type="entry name" value="CYTOCHROME B561 HOMOLOG 1"/>
    <property type="match status" value="1"/>
</dbReference>
<evidence type="ECO:0000256" key="12">
    <source>
        <dbReference type="ARBA" id="ARBA00037975"/>
    </source>
</evidence>
<evidence type="ECO:0000256" key="5">
    <source>
        <dbReference type="ARBA" id="ARBA00022617"/>
    </source>
</evidence>
<keyword evidence="10" id="KW-0408">Iron</keyword>
<evidence type="ECO:0000256" key="9">
    <source>
        <dbReference type="ARBA" id="ARBA00022989"/>
    </source>
</evidence>
<evidence type="ECO:0000256" key="4">
    <source>
        <dbReference type="ARBA" id="ARBA00022475"/>
    </source>
</evidence>
<dbReference type="SUPFAM" id="SSF81342">
    <property type="entry name" value="Transmembrane di-heme cytochromes"/>
    <property type="match status" value="1"/>
</dbReference>
<dbReference type="InterPro" id="IPR016174">
    <property type="entry name" value="Di-haem_cyt_TM"/>
</dbReference>
<dbReference type="GO" id="GO:0005886">
    <property type="term" value="C:plasma membrane"/>
    <property type="evidence" value="ECO:0007669"/>
    <property type="project" value="UniProtKB-SubCell"/>
</dbReference>
<evidence type="ECO:0000256" key="1">
    <source>
        <dbReference type="ARBA" id="ARBA00001970"/>
    </source>
</evidence>
<comment type="similarity">
    <text evidence="12">Belongs to the cytochrome b561 family.</text>
</comment>
<comment type="cofactor">
    <cofactor evidence="1">
        <name>heme b</name>
        <dbReference type="ChEBI" id="CHEBI:60344"/>
    </cofactor>
</comment>
<evidence type="ECO:0000256" key="7">
    <source>
        <dbReference type="ARBA" id="ARBA00022723"/>
    </source>
</evidence>
<keyword evidence="4" id="KW-1003">Cell membrane</keyword>
<dbReference type="InterPro" id="IPR052168">
    <property type="entry name" value="Cytochrome_b561_oxidase"/>
</dbReference>
<evidence type="ECO:0000256" key="3">
    <source>
        <dbReference type="ARBA" id="ARBA00022448"/>
    </source>
</evidence>
<dbReference type="Pfam" id="PF01292">
    <property type="entry name" value="Ni_hydr_CYTB"/>
    <property type="match status" value="1"/>
</dbReference>
<evidence type="ECO:0000256" key="6">
    <source>
        <dbReference type="ARBA" id="ARBA00022692"/>
    </source>
</evidence>
<keyword evidence="9 13" id="KW-1133">Transmembrane helix</keyword>
<keyword evidence="7" id="KW-0479">Metal-binding</keyword>
<dbReference type="GO" id="GO:0046872">
    <property type="term" value="F:metal ion binding"/>
    <property type="evidence" value="ECO:0007669"/>
    <property type="project" value="UniProtKB-KW"/>
</dbReference>
<feature type="transmembrane region" description="Helical" evidence="13">
    <location>
        <begin position="110"/>
        <end position="129"/>
    </location>
</feature>
<evidence type="ECO:0000256" key="13">
    <source>
        <dbReference type="SAM" id="Phobius"/>
    </source>
</evidence>
<dbReference type="EMBL" id="FOCW01000006">
    <property type="protein sequence ID" value="SEN76212.1"/>
    <property type="molecule type" value="Genomic_DNA"/>
</dbReference>
<dbReference type="PANTHER" id="PTHR30529">
    <property type="entry name" value="CYTOCHROME B561"/>
    <property type="match status" value="1"/>
</dbReference>
<proteinExistence type="inferred from homology"/>
<reference evidence="15 16" key="1">
    <citation type="submission" date="2016-10" db="EMBL/GenBank/DDBJ databases">
        <authorList>
            <person name="de Groot N.N."/>
        </authorList>
    </citation>
    <scope>NUCLEOTIDE SEQUENCE [LARGE SCALE GENOMIC DNA]</scope>
    <source>
        <strain evidence="15 16">DSM 15123</strain>
    </source>
</reference>
<evidence type="ECO:0000256" key="10">
    <source>
        <dbReference type="ARBA" id="ARBA00023004"/>
    </source>
</evidence>
<name>A0A1H8J650_9BURK</name>
<feature type="transmembrane region" description="Helical" evidence="13">
    <location>
        <begin position="76"/>
        <end position="98"/>
    </location>
</feature>
<dbReference type="InterPro" id="IPR011577">
    <property type="entry name" value="Cyt_b561_bac/Ni-Hgenase"/>
</dbReference>
<evidence type="ECO:0000313" key="15">
    <source>
        <dbReference type="EMBL" id="SEN76212.1"/>
    </source>
</evidence>
<dbReference type="GO" id="GO:0022904">
    <property type="term" value="P:respiratory electron transport chain"/>
    <property type="evidence" value="ECO:0007669"/>
    <property type="project" value="InterPro"/>
</dbReference>
<dbReference type="STRING" id="1121117.SAMN02745977_01963"/>
<keyword evidence="8" id="KW-0249">Electron transport</keyword>
<sequence length="240" mass="26845">MQAPVFSCRLGSALARSAAPLRLSLAGAPKVCPVSTPGAFDGSQLAKQWHNQAIVILETTMPEALTPRRYSTPVIAIHWLTVLLVIAVYCLMEFKGIYPKDSPERNAMKMWHFTLGMTVFLLTWVRLLVRARSQTPPITPPIPQWQKTLSMMTHGLLLAMLILLPLTGWMMVNAFGNAVPFWGMELPQLAMPDREAGLRLKDLHETVASLGYLLIGLHAVAGLYHHYVMKDDTLQRMRPH</sequence>
<evidence type="ECO:0000259" key="14">
    <source>
        <dbReference type="Pfam" id="PF01292"/>
    </source>
</evidence>
<evidence type="ECO:0000256" key="2">
    <source>
        <dbReference type="ARBA" id="ARBA00004651"/>
    </source>
</evidence>
<feature type="transmembrane region" description="Helical" evidence="13">
    <location>
        <begin position="207"/>
        <end position="228"/>
    </location>
</feature>
<dbReference type="GO" id="GO:0020037">
    <property type="term" value="F:heme binding"/>
    <property type="evidence" value="ECO:0007669"/>
    <property type="project" value="TreeGrafter"/>
</dbReference>
<dbReference type="AlphaFoldDB" id="A0A1H8J650"/>
<keyword evidence="5" id="KW-0349">Heme</keyword>
<dbReference type="Proteomes" id="UP000199531">
    <property type="component" value="Unassembled WGS sequence"/>
</dbReference>
<protein>
    <submittedName>
        <fullName evidence="15">Cytochrome b561</fullName>
    </submittedName>
</protein>
<comment type="subcellular location">
    <subcellularLocation>
        <location evidence="2">Cell membrane</location>
        <topology evidence="2">Multi-pass membrane protein</topology>
    </subcellularLocation>
</comment>
<accession>A0A1H8J650</accession>
<keyword evidence="11 13" id="KW-0472">Membrane</keyword>
<feature type="domain" description="Cytochrome b561 bacterial/Ni-hydrogenase" evidence="14">
    <location>
        <begin position="69"/>
        <end position="238"/>
    </location>
</feature>
<evidence type="ECO:0000313" key="16">
    <source>
        <dbReference type="Proteomes" id="UP000199531"/>
    </source>
</evidence>